<dbReference type="Proteomes" id="UP001239111">
    <property type="component" value="Chromosome 2"/>
</dbReference>
<evidence type="ECO:0000313" key="2">
    <source>
        <dbReference type="Proteomes" id="UP001239111"/>
    </source>
</evidence>
<gene>
    <name evidence="1" type="ORF">QAD02_016768</name>
</gene>
<name>A0ACC2PDU6_9HYME</name>
<sequence length="388" mass="45313">MKSLLIFMTYCLRNNHGANIVRWGAGPNHSRSLTQENAFESSKSWDETAYDPTIQRKFDGERFDLIFYEVANLWKIQASHTVTGFGGDLWTALAQFMDFRIVPSYVTLAVVTQLEDPSNLKNIMEKMKINKLIITLHVVYVRNKSNAFEFTHTLFEDGSRFFMRPDYHLEETWMLNIFSKTIWFLIILSYLLVWGLSYLSLHLTPKRMRSIRLPLFFHNFFSTYTIFCNQAESDLIPPFTTLQDLLDSSDYNLLLVNKSIDQEEIKADSSISSHLLESNRVKYFQDFKSMWMQACSEGEQNVAMQRKSIQIDPKLPCKLEPQRGSFYRTQVVAALSKSSQMKKSINYGYDLQLGLENLVYFYSRAFSFRLNHCDYVRRFSEGFSTALT</sequence>
<organism evidence="1 2">
    <name type="scientific">Eretmocerus hayati</name>
    <dbReference type="NCBI Taxonomy" id="131215"/>
    <lineage>
        <taxon>Eukaryota</taxon>
        <taxon>Metazoa</taxon>
        <taxon>Ecdysozoa</taxon>
        <taxon>Arthropoda</taxon>
        <taxon>Hexapoda</taxon>
        <taxon>Insecta</taxon>
        <taxon>Pterygota</taxon>
        <taxon>Neoptera</taxon>
        <taxon>Endopterygota</taxon>
        <taxon>Hymenoptera</taxon>
        <taxon>Apocrita</taxon>
        <taxon>Proctotrupomorpha</taxon>
        <taxon>Chalcidoidea</taxon>
        <taxon>Aphelinidae</taxon>
        <taxon>Aphelininae</taxon>
        <taxon>Eretmocerus</taxon>
    </lineage>
</organism>
<dbReference type="EMBL" id="CM056742">
    <property type="protein sequence ID" value="KAJ8680981.1"/>
    <property type="molecule type" value="Genomic_DNA"/>
</dbReference>
<reference evidence="1" key="1">
    <citation type="submission" date="2023-04" db="EMBL/GenBank/DDBJ databases">
        <title>A chromosome-level genome assembly of the parasitoid wasp Eretmocerus hayati.</title>
        <authorList>
            <person name="Zhong Y."/>
            <person name="Liu S."/>
            <person name="Liu Y."/>
        </authorList>
    </citation>
    <scope>NUCLEOTIDE SEQUENCE</scope>
    <source>
        <strain evidence="1">ZJU_SS_LIU_2023</strain>
    </source>
</reference>
<evidence type="ECO:0000313" key="1">
    <source>
        <dbReference type="EMBL" id="KAJ8680981.1"/>
    </source>
</evidence>
<protein>
    <submittedName>
        <fullName evidence="1">Uncharacterized protein</fullName>
    </submittedName>
</protein>
<keyword evidence="2" id="KW-1185">Reference proteome</keyword>
<proteinExistence type="predicted"/>
<comment type="caution">
    <text evidence="1">The sequence shown here is derived from an EMBL/GenBank/DDBJ whole genome shotgun (WGS) entry which is preliminary data.</text>
</comment>
<accession>A0ACC2PDU6</accession>